<keyword evidence="13" id="KW-0175">Coiled coil</keyword>
<protein>
    <recommendedName>
        <fullName evidence="3">histidine kinase</fullName>
        <ecNumber evidence="3">2.7.13.3</ecNumber>
    </recommendedName>
</protein>
<dbReference type="InterPro" id="IPR005467">
    <property type="entry name" value="His_kinase_dom"/>
</dbReference>
<dbReference type="Gene3D" id="3.30.565.10">
    <property type="entry name" value="Histidine kinase-like ATPase, C-terminal domain"/>
    <property type="match status" value="1"/>
</dbReference>
<dbReference type="GO" id="GO:0016020">
    <property type="term" value="C:membrane"/>
    <property type="evidence" value="ECO:0007669"/>
    <property type="project" value="UniProtKB-SubCell"/>
</dbReference>
<dbReference type="Pfam" id="PF05228">
    <property type="entry name" value="CHASE4"/>
    <property type="match status" value="1"/>
</dbReference>
<evidence type="ECO:0000256" key="8">
    <source>
        <dbReference type="ARBA" id="ARBA00022777"/>
    </source>
</evidence>
<keyword evidence="19" id="KW-1185">Reference proteome</keyword>
<dbReference type="Proteomes" id="UP000680656">
    <property type="component" value="Chromosome"/>
</dbReference>
<comment type="catalytic activity">
    <reaction evidence="1">
        <text>ATP + protein L-histidine = ADP + protein N-phospho-L-histidine.</text>
        <dbReference type="EC" id="2.7.13.3"/>
    </reaction>
</comment>
<dbReference type="SUPFAM" id="SSF55785">
    <property type="entry name" value="PYP-like sensor domain (PAS domain)"/>
    <property type="match status" value="1"/>
</dbReference>
<dbReference type="InterPro" id="IPR000014">
    <property type="entry name" value="PAS"/>
</dbReference>
<dbReference type="PANTHER" id="PTHR42878:SF7">
    <property type="entry name" value="SENSOR HISTIDINE KINASE GLRK"/>
    <property type="match status" value="1"/>
</dbReference>
<dbReference type="Gene3D" id="6.10.340.10">
    <property type="match status" value="1"/>
</dbReference>
<keyword evidence="5" id="KW-0808">Transferase</keyword>
<dbReference type="InterPro" id="IPR050351">
    <property type="entry name" value="BphY/WalK/GraS-like"/>
</dbReference>
<organism evidence="18 19">
    <name type="scientific">Methanospirillum purgamenti</name>
    <dbReference type="NCBI Taxonomy" id="2834276"/>
    <lineage>
        <taxon>Archaea</taxon>
        <taxon>Methanobacteriati</taxon>
        <taxon>Methanobacteriota</taxon>
        <taxon>Stenosarchaea group</taxon>
        <taxon>Methanomicrobia</taxon>
        <taxon>Methanomicrobiales</taxon>
        <taxon>Methanospirillaceae</taxon>
        <taxon>Methanospirillum</taxon>
    </lineage>
</organism>
<proteinExistence type="predicted"/>
<dbReference type="Pfam" id="PF02518">
    <property type="entry name" value="HATPase_c"/>
    <property type="match status" value="1"/>
</dbReference>
<evidence type="ECO:0000259" key="16">
    <source>
        <dbReference type="PROSITE" id="PS50112"/>
    </source>
</evidence>
<sequence length="704" mass="80140">MDVQKISIGLFVAILSIFLILVSIFFSSVILTSYADLEKQYLEKDLLQTINKLNDELLNMASTASDWGPWDDTVHYVQGNDPQYKTSNLQPVTFENLNLNLIVFTNKTGDIVYAGAYDLQSDEMVSPPLLFSNRIDNTNPLMNMSDIYTVTKGIIMLPEGPLLVVSQPIVYSDYSGTAQGVVIMGRYLNIEEISRLRNLTRPSLIFKQIDDPSLSKELVSTIRKHRNQSIGFIQVQNEDLISGYSLLYDIYGKEILVLQITEPRNIYHQGLNTTIQVLIIIFVGSLFLALSYLILKNQIVLKRIRSIAFQVSEIGQSGITTDRVFISGNDELSKLAEEINGMLDTIQKTQSKLLNSEKQFRDLVENLPDYIIVYGLNKEILYINPATTHVLGQNAESMIGKPVFQLISEESRDIIYHLFSDENNSGVFPVYEIDILTQDGIRKTVIMKGRKIQFNNQSATLLLLIDITERKEYEKEREHHAQELKLYSSNLHRISRQLSLLTSITRHDILNKISIIYGYLDLIEIDNTDPLMSEYLSKMKSTTKEIQNQIEFTRVYEDLGTQEPQWIELDSVIPCASFPPSILCTIHIQDVLIYADPMFGKVFHNLLDNSIRHGHHVTEIKISTYETESGLVIVWEDNGVGISLDEKSRIFDRGFGKHTGFGMFLVKEILNLTRITIRETGEPGSGVRFEMFVPGGVYQFHSRT</sequence>
<keyword evidence="11" id="KW-0902">Two-component regulatory system</keyword>
<evidence type="ECO:0000313" key="18">
    <source>
        <dbReference type="EMBL" id="QVV87777.1"/>
    </source>
</evidence>
<dbReference type="RefSeq" id="WP_214418597.1">
    <property type="nucleotide sequence ID" value="NZ_CP075546.1"/>
</dbReference>
<feature type="domain" description="PAS" evidence="16">
    <location>
        <begin position="356"/>
        <end position="426"/>
    </location>
</feature>
<dbReference type="GO" id="GO:0000156">
    <property type="term" value="F:phosphorelay response regulator activity"/>
    <property type="evidence" value="ECO:0007669"/>
    <property type="project" value="TreeGrafter"/>
</dbReference>
<evidence type="ECO:0000256" key="9">
    <source>
        <dbReference type="ARBA" id="ARBA00022840"/>
    </source>
</evidence>
<dbReference type="GO" id="GO:0007234">
    <property type="term" value="P:osmosensory signaling via phosphorelay pathway"/>
    <property type="evidence" value="ECO:0007669"/>
    <property type="project" value="TreeGrafter"/>
</dbReference>
<evidence type="ECO:0000256" key="13">
    <source>
        <dbReference type="SAM" id="Coils"/>
    </source>
</evidence>
<dbReference type="SUPFAM" id="SSF55874">
    <property type="entry name" value="ATPase domain of HSP90 chaperone/DNA topoisomerase II/histidine kinase"/>
    <property type="match status" value="1"/>
</dbReference>
<keyword evidence="12 14" id="KW-0472">Membrane</keyword>
<dbReference type="InterPro" id="IPR013767">
    <property type="entry name" value="PAS_fold"/>
</dbReference>
<keyword evidence="10 14" id="KW-1133">Transmembrane helix</keyword>
<dbReference type="GO" id="GO:0005524">
    <property type="term" value="F:ATP binding"/>
    <property type="evidence" value="ECO:0007669"/>
    <property type="project" value="UniProtKB-KW"/>
</dbReference>
<dbReference type="GO" id="GO:0030295">
    <property type="term" value="F:protein kinase activator activity"/>
    <property type="evidence" value="ECO:0007669"/>
    <property type="project" value="TreeGrafter"/>
</dbReference>
<evidence type="ECO:0000256" key="3">
    <source>
        <dbReference type="ARBA" id="ARBA00012438"/>
    </source>
</evidence>
<evidence type="ECO:0000256" key="2">
    <source>
        <dbReference type="ARBA" id="ARBA00004141"/>
    </source>
</evidence>
<dbReference type="InterPro" id="IPR003660">
    <property type="entry name" value="HAMP_dom"/>
</dbReference>
<dbReference type="SMART" id="SM00304">
    <property type="entry name" value="HAMP"/>
    <property type="match status" value="1"/>
</dbReference>
<keyword evidence="8" id="KW-0418">Kinase</keyword>
<dbReference type="PROSITE" id="PS50109">
    <property type="entry name" value="HIS_KIN"/>
    <property type="match status" value="1"/>
</dbReference>
<dbReference type="KEGG" id="mrtj:KHC33_10520"/>
<dbReference type="EC" id="2.7.13.3" evidence="3"/>
<evidence type="ECO:0000256" key="10">
    <source>
        <dbReference type="ARBA" id="ARBA00022989"/>
    </source>
</evidence>
<evidence type="ECO:0000259" key="17">
    <source>
        <dbReference type="PROSITE" id="PS50885"/>
    </source>
</evidence>
<evidence type="ECO:0000256" key="1">
    <source>
        <dbReference type="ARBA" id="ARBA00000085"/>
    </source>
</evidence>
<keyword evidence="9" id="KW-0067">ATP-binding</keyword>
<dbReference type="InterPro" id="IPR003594">
    <property type="entry name" value="HATPase_dom"/>
</dbReference>
<dbReference type="InterPro" id="IPR036890">
    <property type="entry name" value="HATPase_C_sf"/>
</dbReference>
<dbReference type="SMART" id="SM00387">
    <property type="entry name" value="HATPase_c"/>
    <property type="match status" value="1"/>
</dbReference>
<dbReference type="PROSITE" id="PS50885">
    <property type="entry name" value="HAMP"/>
    <property type="match status" value="1"/>
</dbReference>
<dbReference type="PROSITE" id="PS50112">
    <property type="entry name" value="PAS"/>
    <property type="match status" value="1"/>
</dbReference>
<dbReference type="AlphaFoldDB" id="A0A8E7EGF1"/>
<dbReference type="SMART" id="SM00091">
    <property type="entry name" value="PAS"/>
    <property type="match status" value="1"/>
</dbReference>
<dbReference type="Gene3D" id="3.30.450.20">
    <property type="entry name" value="PAS domain"/>
    <property type="match status" value="1"/>
</dbReference>
<evidence type="ECO:0000313" key="19">
    <source>
        <dbReference type="Proteomes" id="UP000680656"/>
    </source>
</evidence>
<dbReference type="GO" id="GO:0004673">
    <property type="term" value="F:protein histidine kinase activity"/>
    <property type="evidence" value="ECO:0007669"/>
    <property type="project" value="UniProtKB-EC"/>
</dbReference>
<feature type="transmembrane region" description="Helical" evidence="14">
    <location>
        <begin position="6"/>
        <end position="31"/>
    </location>
</feature>
<dbReference type="GO" id="GO:0006355">
    <property type="term" value="P:regulation of DNA-templated transcription"/>
    <property type="evidence" value="ECO:0007669"/>
    <property type="project" value="InterPro"/>
</dbReference>
<evidence type="ECO:0000256" key="4">
    <source>
        <dbReference type="ARBA" id="ARBA00022553"/>
    </source>
</evidence>
<evidence type="ECO:0000256" key="7">
    <source>
        <dbReference type="ARBA" id="ARBA00022741"/>
    </source>
</evidence>
<evidence type="ECO:0000256" key="14">
    <source>
        <dbReference type="SAM" id="Phobius"/>
    </source>
</evidence>
<dbReference type="InterPro" id="IPR035965">
    <property type="entry name" value="PAS-like_dom_sf"/>
</dbReference>
<evidence type="ECO:0000256" key="11">
    <source>
        <dbReference type="ARBA" id="ARBA00023012"/>
    </source>
</evidence>
<dbReference type="InterPro" id="IPR007892">
    <property type="entry name" value="CHASE4"/>
</dbReference>
<dbReference type="PANTHER" id="PTHR42878">
    <property type="entry name" value="TWO-COMPONENT HISTIDINE KINASE"/>
    <property type="match status" value="1"/>
</dbReference>
<feature type="transmembrane region" description="Helical" evidence="14">
    <location>
        <begin position="274"/>
        <end position="295"/>
    </location>
</feature>
<comment type="subcellular location">
    <subcellularLocation>
        <location evidence="2">Membrane</location>
        <topology evidence="2">Multi-pass membrane protein</topology>
    </subcellularLocation>
</comment>
<dbReference type="Pfam" id="PF00989">
    <property type="entry name" value="PAS"/>
    <property type="match status" value="1"/>
</dbReference>
<evidence type="ECO:0000259" key="15">
    <source>
        <dbReference type="PROSITE" id="PS50109"/>
    </source>
</evidence>
<keyword evidence="4" id="KW-0597">Phosphoprotein</keyword>
<evidence type="ECO:0000256" key="12">
    <source>
        <dbReference type="ARBA" id="ARBA00023136"/>
    </source>
</evidence>
<evidence type="ECO:0000256" key="6">
    <source>
        <dbReference type="ARBA" id="ARBA00022692"/>
    </source>
</evidence>
<dbReference type="GeneID" id="65097622"/>
<feature type="domain" description="Histidine kinase" evidence="15">
    <location>
        <begin position="601"/>
        <end position="697"/>
    </location>
</feature>
<reference evidence="18 19" key="1">
    <citation type="submission" date="2021-05" db="EMBL/GenBank/DDBJ databases">
        <title>A novel Methanospirillum isolate from a pyrite-forming mixed culture.</title>
        <authorList>
            <person name="Bunk B."/>
            <person name="Sproer C."/>
            <person name="Spring S."/>
            <person name="Pester M."/>
        </authorList>
    </citation>
    <scope>NUCLEOTIDE SEQUENCE [LARGE SCALE GENOMIC DNA]</scope>
    <source>
        <strain evidence="18 19">J.3.6.1-F.2.7.3</strain>
    </source>
</reference>
<dbReference type="Gene3D" id="1.10.287.130">
    <property type="match status" value="1"/>
</dbReference>
<feature type="domain" description="HAMP" evidence="17">
    <location>
        <begin position="298"/>
        <end position="351"/>
    </location>
</feature>
<dbReference type="EMBL" id="CP075546">
    <property type="protein sequence ID" value="QVV87777.1"/>
    <property type="molecule type" value="Genomic_DNA"/>
</dbReference>
<gene>
    <name evidence="18" type="ORF">KHC33_10520</name>
</gene>
<dbReference type="CDD" id="cd00130">
    <property type="entry name" value="PAS"/>
    <property type="match status" value="1"/>
</dbReference>
<keyword evidence="7" id="KW-0547">Nucleotide-binding</keyword>
<feature type="coiled-coil region" evidence="13">
    <location>
        <begin position="332"/>
        <end position="366"/>
    </location>
</feature>
<evidence type="ECO:0000256" key="5">
    <source>
        <dbReference type="ARBA" id="ARBA00022679"/>
    </source>
</evidence>
<accession>A0A8E7EGF1</accession>
<keyword evidence="6 14" id="KW-0812">Transmembrane</keyword>
<name>A0A8E7EGF1_9EURY</name>
<dbReference type="NCBIfam" id="TIGR00229">
    <property type="entry name" value="sensory_box"/>
    <property type="match status" value="1"/>
</dbReference>